<dbReference type="EMBL" id="CAKOFQ010008247">
    <property type="protein sequence ID" value="CAH2012959.1"/>
    <property type="molecule type" value="Genomic_DNA"/>
</dbReference>
<sequence>MRMYRVITGMTKNSYNARDLSTVSLDVSTKRCQYRARIPKAHSITAQEIDDVTEIEGNSEIEGETSATDQETPTVSNNSKGIFVEYEKNFGRFSIEVGGFTAGTIAMLTSGLDLDLTASRY</sequence>
<evidence type="ECO:0000313" key="2">
    <source>
        <dbReference type="Proteomes" id="UP001152888"/>
    </source>
</evidence>
<organism evidence="1 2">
    <name type="scientific">Acanthoscelides obtectus</name>
    <name type="common">Bean weevil</name>
    <name type="synonym">Bruchus obtectus</name>
    <dbReference type="NCBI Taxonomy" id="200917"/>
    <lineage>
        <taxon>Eukaryota</taxon>
        <taxon>Metazoa</taxon>
        <taxon>Ecdysozoa</taxon>
        <taxon>Arthropoda</taxon>
        <taxon>Hexapoda</taxon>
        <taxon>Insecta</taxon>
        <taxon>Pterygota</taxon>
        <taxon>Neoptera</taxon>
        <taxon>Endopterygota</taxon>
        <taxon>Coleoptera</taxon>
        <taxon>Polyphaga</taxon>
        <taxon>Cucujiformia</taxon>
        <taxon>Chrysomeloidea</taxon>
        <taxon>Chrysomelidae</taxon>
        <taxon>Bruchinae</taxon>
        <taxon>Bruchini</taxon>
        <taxon>Acanthoscelides</taxon>
    </lineage>
</organism>
<reference evidence="1" key="1">
    <citation type="submission" date="2022-03" db="EMBL/GenBank/DDBJ databases">
        <authorList>
            <person name="Sayadi A."/>
        </authorList>
    </citation>
    <scope>NUCLEOTIDE SEQUENCE</scope>
</reference>
<keyword evidence="2" id="KW-1185">Reference proteome</keyword>
<evidence type="ECO:0000313" key="1">
    <source>
        <dbReference type="EMBL" id="CAH2012959.1"/>
    </source>
</evidence>
<comment type="caution">
    <text evidence="1">The sequence shown here is derived from an EMBL/GenBank/DDBJ whole genome shotgun (WGS) entry which is preliminary data.</text>
</comment>
<dbReference type="OrthoDB" id="294378at2759"/>
<name>A0A9P0M6W1_ACAOB</name>
<dbReference type="Proteomes" id="UP001152888">
    <property type="component" value="Unassembled WGS sequence"/>
</dbReference>
<proteinExistence type="predicted"/>
<gene>
    <name evidence="1" type="ORF">ACAOBT_LOCUS33126</name>
</gene>
<accession>A0A9P0M6W1</accession>
<dbReference type="AlphaFoldDB" id="A0A9P0M6W1"/>
<protein>
    <submittedName>
        <fullName evidence="1">Uncharacterized protein</fullName>
    </submittedName>
</protein>